<feature type="compositionally biased region" description="Polar residues" evidence="1">
    <location>
        <begin position="122"/>
        <end position="133"/>
    </location>
</feature>
<dbReference type="EMBL" id="CP047897">
    <property type="protein sequence ID" value="QHL88130.1"/>
    <property type="molecule type" value="Genomic_DNA"/>
</dbReference>
<evidence type="ECO:0000313" key="3">
    <source>
        <dbReference type="Proteomes" id="UP000464214"/>
    </source>
</evidence>
<accession>A0A6P1NYN9</accession>
<organism evidence="2 3">
    <name type="scientific">Nibribacter ruber</name>
    <dbReference type="NCBI Taxonomy" id="2698458"/>
    <lineage>
        <taxon>Bacteria</taxon>
        <taxon>Pseudomonadati</taxon>
        <taxon>Bacteroidota</taxon>
        <taxon>Cytophagia</taxon>
        <taxon>Cytophagales</taxon>
        <taxon>Hymenobacteraceae</taxon>
        <taxon>Nibribacter</taxon>
    </lineage>
</organism>
<proteinExistence type="predicted"/>
<reference evidence="2 3" key="1">
    <citation type="submission" date="2020-01" db="EMBL/GenBank/DDBJ databases">
        <authorList>
            <person name="Kim M."/>
        </authorList>
    </citation>
    <scope>NUCLEOTIDE SEQUENCE [LARGE SCALE GENOMIC DNA]</scope>
    <source>
        <strain evidence="2 3">BT10</strain>
    </source>
</reference>
<dbReference type="RefSeq" id="WP_160692201.1">
    <property type="nucleotide sequence ID" value="NZ_CP047897.1"/>
</dbReference>
<gene>
    <name evidence="2" type="ORF">GU926_12080</name>
</gene>
<name>A0A6P1NYN9_9BACT</name>
<evidence type="ECO:0000256" key="1">
    <source>
        <dbReference type="SAM" id="MobiDB-lite"/>
    </source>
</evidence>
<evidence type="ECO:0000313" key="2">
    <source>
        <dbReference type="EMBL" id="QHL88130.1"/>
    </source>
</evidence>
<dbReference type="Proteomes" id="UP000464214">
    <property type="component" value="Chromosome"/>
</dbReference>
<protein>
    <submittedName>
        <fullName evidence="2">Uncharacterized protein</fullName>
    </submittedName>
</protein>
<feature type="region of interest" description="Disordered" evidence="1">
    <location>
        <begin position="112"/>
        <end position="133"/>
    </location>
</feature>
<dbReference type="AlphaFoldDB" id="A0A6P1NYN9"/>
<keyword evidence="3" id="KW-1185">Reference proteome</keyword>
<sequence length="133" mass="14490">MKVADNFLTDKDGAQVVHSQCNGSAALSFLASFPENKPETTGNKKPDAWSIGLFTHNSKIYFTLGTGATAVQQASFFHKLPLASALPSSTETVMLLVIDVCWVRYVQNNRSRGQPRHLPISSAENQIITEGPK</sequence>
<dbReference type="KEGG" id="nib:GU926_12080"/>